<evidence type="ECO:0000313" key="1">
    <source>
        <dbReference type="EMBL" id="AVV40020.1"/>
    </source>
</evidence>
<keyword evidence="1" id="KW-0378">Hydrolase</keyword>
<dbReference type="RefSeq" id="WP_107320586.1">
    <property type="nucleotide sequence ID" value="NZ_CP028352.1"/>
</dbReference>
<sequence length="127" mass="14198">MHLSKNKREALKNQFGGCCAYCGEQLPDRGWHAELIGEKYISGGLAAVCRDCRVAKGNATPEAFRAILAEQVERAQRSSINFRTALRFGLVCKVKEPVQFWFERQQRAQATSARSYTASAFLNSPQV</sequence>
<name>A0AAN1NVL4_9GAMM</name>
<organism evidence="1 2">
    <name type="scientific">Pantoea vagans</name>
    <dbReference type="NCBI Taxonomy" id="470934"/>
    <lineage>
        <taxon>Bacteria</taxon>
        <taxon>Pseudomonadati</taxon>
        <taxon>Pseudomonadota</taxon>
        <taxon>Gammaproteobacteria</taxon>
        <taxon>Enterobacterales</taxon>
        <taxon>Erwiniaceae</taxon>
        <taxon>Pantoea</taxon>
    </lineage>
</organism>
<protein>
    <submittedName>
        <fullName evidence="1">HNH endonuclease</fullName>
    </submittedName>
</protein>
<keyword evidence="1" id="KW-0614">Plasmid</keyword>
<gene>
    <name evidence="1" type="ORF">C9381_22575</name>
</gene>
<reference evidence="1 2" key="1">
    <citation type="journal article" date="2018" name="Int J Genomics">
        <title>Comparative Genomics Analysis of Plasmid pPV989-94 from a Clinical Isolate of Pantoea vagans PV989.</title>
        <authorList>
            <person name="Xu L."/>
            <person name="Yin M."/>
            <person name="Zhu T."/>
            <person name="Lu J."/>
            <person name="Bao Q."/>
        </authorList>
    </citation>
    <scope>NUCLEOTIDE SEQUENCE [LARGE SCALE GENOMIC DNA]</scope>
    <source>
        <strain evidence="1 2">PV989</strain>
    </source>
</reference>
<geneLocation type="plasmid" evidence="2">
    <name>ppv989-94</name>
</geneLocation>
<dbReference type="Proteomes" id="UP000241538">
    <property type="component" value="Plasmid pPV989-94"/>
</dbReference>
<dbReference type="AlphaFoldDB" id="A0AAN1NVL4"/>
<evidence type="ECO:0000313" key="2">
    <source>
        <dbReference type="Proteomes" id="UP000241538"/>
    </source>
</evidence>
<proteinExistence type="predicted"/>
<dbReference type="Gene3D" id="1.10.30.50">
    <property type="match status" value="1"/>
</dbReference>
<dbReference type="EMBL" id="CP028352">
    <property type="protein sequence ID" value="AVV40020.1"/>
    <property type="molecule type" value="Genomic_DNA"/>
</dbReference>
<dbReference type="GO" id="GO:0004519">
    <property type="term" value="F:endonuclease activity"/>
    <property type="evidence" value="ECO:0007669"/>
    <property type="project" value="UniProtKB-KW"/>
</dbReference>
<keyword evidence="1" id="KW-0255">Endonuclease</keyword>
<accession>A0AAN1NVL4</accession>
<keyword evidence="1" id="KW-0540">Nuclease</keyword>